<dbReference type="Pfam" id="PF03466">
    <property type="entry name" value="LysR_substrate"/>
    <property type="match status" value="1"/>
</dbReference>
<dbReference type="SUPFAM" id="SSF53850">
    <property type="entry name" value="Periplasmic binding protein-like II"/>
    <property type="match status" value="1"/>
</dbReference>
<dbReference type="Proteomes" id="UP000054683">
    <property type="component" value="Unassembled WGS sequence"/>
</dbReference>
<dbReference type="PANTHER" id="PTHR30346:SF0">
    <property type="entry name" value="HCA OPERON TRANSCRIPTIONAL ACTIVATOR HCAR"/>
    <property type="match status" value="1"/>
</dbReference>
<dbReference type="EMBL" id="FCOK02000127">
    <property type="protein sequence ID" value="SAL72903.1"/>
    <property type="molecule type" value="Genomic_DNA"/>
</dbReference>
<feature type="domain" description="HTH lysR-type" evidence="5">
    <location>
        <begin position="1"/>
        <end position="59"/>
    </location>
</feature>
<dbReference type="RefSeq" id="WP_082913855.1">
    <property type="nucleotide sequence ID" value="NZ_FCOK02000127.1"/>
</dbReference>
<dbReference type="InterPro" id="IPR036390">
    <property type="entry name" value="WH_DNA-bd_sf"/>
</dbReference>
<protein>
    <submittedName>
        <fullName evidence="6">Isoleucine biosynthesis transcriptional activator</fullName>
    </submittedName>
</protein>
<evidence type="ECO:0000256" key="3">
    <source>
        <dbReference type="ARBA" id="ARBA00023125"/>
    </source>
</evidence>
<name>A0A158JWQ1_9BURK</name>
<dbReference type="PANTHER" id="PTHR30346">
    <property type="entry name" value="TRANSCRIPTIONAL DUAL REGULATOR HCAR-RELATED"/>
    <property type="match status" value="1"/>
</dbReference>
<evidence type="ECO:0000313" key="7">
    <source>
        <dbReference type="Proteomes" id="UP000054683"/>
    </source>
</evidence>
<keyword evidence="4" id="KW-0804">Transcription</keyword>
<dbReference type="InterPro" id="IPR005119">
    <property type="entry name" value="LysR_subst-bd"/>
</dbReference>
<evidence type="ECO:0000313" key="6">
    <source>
        <dbReference type="EMBL" id="SAL72903.1"/>
    </source>
</evidence>
<comment type="similarity">
    <text evidence="1">Belongs to the LysR transcriptional regulatory family.</text>
</comment>
<organism evidence="6 7">
    <name type="scientific">Caballeronia udeis</name>
    <dbReference type="NCBI Taxonomy" id="1232866"/>
    <lineage>
        <taxon>Bacteria</taxon>
        <taxon>Pseudomonadati</taxon>
        <taxon>Pseudomonadota</taxon>
        <taxon>Betaproteobacteria</taxon>
        <taxon>Burkholderiales</taxon>
        <taxon>Burkholderiaceae</taxon>
        <taxon>Caballeronia</taxon>
    </lineage>
</organism>
<dbReference type="AlphaFoldDB" id="A0A158JWQ1"/>
<keyword evidence="3" id="KW-0238">DNA-binding</keyword>
<gene>
    <name evidence="6" type="ORF">AWB69_08885</name>
</gene>
<evidence type="ECO:0000256" key="2">
    <source>
        <dbReference type="ARBA" id="ARBA00023015"/>
    </source>
</evidence>
<dbReference type="Gene3D" id="3.40.190.10">
    <property type="entry name" value="Periplasmic binding protein-like II"/>
    <property type="match status" value="2"/>
</dbReference>
<dbReference type="Gene3D" id="1.10.10.10">
    <property type="entry name" value="Winged helix-like DNA-binding domain superfamily/Winged helix DNA-binding domain"/>
    <property type="match status" value="1"/>
</dbReference>
<accession>A0A158JWQ1</accession>
<dbReference type="PRINTS" id="PR00039">
    <property type="entry name" value="HTHLYSR"/>
</dbReference>
<dbReference type="PROSITE" id="PS50931">
    <property type="entry name" value="HTH_LYSR"/>
    <property type="match status" value="1"/>
</dbReference>
<dbReference type="Pfam" id="PF00126">
    <property type="entry name" value="HTH_1"/>
    <property type="match status" value="1"/>
</dbReference>
<reference evidence="6 7" key="1">
    <citation type="submission" date="2016-01" db="EMBL/GenBank/DDBJ databases">
        <authorList>
            <person name="Oliw E.H."/>
        </authorList>
    </citation>
    <scope>NUCLEOTIDE SEQUENCE [LARGE SCALE GENOMIC DNA]</scope>
    <source>
        <strain evidence="6">LMG 27134</strain>
    </source>
</reference>
<dbReference type="FunFam" id="1.10.10.10:FF:000001">
    <property type="entry name" value="LysR family transcriptional regulator"/>
    <property type="match status" value="1"/>
</dbReference>
<sequence length="305" mass="33712">MTDIRQLRQFVAVAEELHFRRAAERLHMTQPPLTQAMHSLEASLEVELFDRTRKRVTLTPGGEALLAYARHLIRASDELPKIVKAAAEGQTGRLRLAFVSTVAYGRMPGWVSSFRHANRDVLLELREATLDVQLEALGADQVDAGFILHALGAAPVGLSALTLLVEPFLVALPVNHPLANRDPVSFTDIASDPVVIFPRQIMPSLFDALLSYYHLKGITPRIAQEAIEMQTIVSLVAAGMGIAWVPQVFARFARPGVAYRQVEDMPVSIETSLIWNSCETPIVDRFVSHIKSAPNFLPPIFDPIV</sequence>
<dbReference type="GO" id="GO:0003700">
    <property type="term" value="F:DNA-binding transcription factor activity"/>
    <property type="evidence" value="ECO:0007669"/>
    <property type="project" value="InterPro"/>
</dbReference>
<dbReference type="GO" id="GO:0003677">
    <property type="term" value="F:DNA binding"/>
    <property type="evidence" value="ECO:0007669"/>
    <property type="project" value="UniProtKB-KW"/>
</dbReference>
<dbReference type="InterPro" id="IPR000847">
    <property type="entry name" value="LysR_HTH_N"/>
</dbReference>
<dbReference type="SUPFAM" id="SSF46785">
    <property type="entry name" value="Winged helix' DNA-binding domain"/>
    <property type="match status" value="1"/>
</dbReference>
<dbReference type="OrthoDB" id="5292387at2"/>
<evidence type="ECO:0000256" key="4">
    <source>
        <dbReference type="ARBA" id="ARBA00023163"/>
    </source>
</evidence>
<keyword evidence="2" id="KW-0805">Transcription regulation</keyword>
<proteinExistence type="inferred from homology"/>
<evidence type="ECO:0000259" key="5">
    <source>
        <dbReference type="PROSITE" id="PS50931"/>
    </source>
</evidence>
<dbReference type="InterPro" id="IPR036388">
    <property type="entry name" value="WH-like_DNA-bd_sf"/>
</dbReference>
<dbReference type="GO" id="GO:0032993">
    <property type="term" value="C:protein-DNA complex"/>
    <property type="evidence" value="ECO:0007669"/>
    <property type="project" value="TreeGrafter"/>
</dbReference>
<evidence type="ECO:0000256" key="1">
    <source>
        <dbReference type="ARBA" id="ARBA00009437"/>
    </source>
</evidence>